<accession>A0A1E1JU41</accession>
<organism evidence="1 2">
    <name type="scientific">Rhynchosporium agropyri</name>
    <dbReference type="NCBI Taxonomy" id="914238"/>
    <lineage>
        <taxon>Eukaryota</taxon>
        <taxon>Fungi</taxon>
        <taxon>Dikarya</taxon>
        <taxon>Ascomycota</taxon>
        <taxon>Pezizomycotina</taxon>
        <taxon>Leotiomycetes</taxon>
        <taxon>Helotiales</taxon>
        <taxon>Ploettnerulaceae</taxon>
        <taxon>Rhynchosporium</taxon>
    </lineage>
</organism>
<name>A0A1E1JU41_9HELO</name>
<dbReference type="Proteomes" id="UP000178912">
    <property type="component" value="Unassembled WGS sequence"/>
</dbReference>
<reference evidence="2" key="1">
    <citation type="submission" date="2016-03" db="EMBL/GenBank/DDBJ databases">
        <authorList>
            <person name="Guldener U."/>
        </authorList>
    </citation>
    <scope>NUCLEOTIDE SEQUENCE [LARGE SCALE GENOMIC DNA]</scope>
    <source>
        <strain evidence="2">04CH-RAC-A.6.1</strain>
    </source>
</reference>
<dbReference type="EMBL" id="FJUX01000002">
    <property type="protein sequence ID" value="CZS89407.1"/>
    <property type="molecule type" value="Genomic_DNA"/>
</dbReference>
<evidence type="ECO:0000313" key="1">
    <source>
        <dbReference type="EMBL" id="CZS89407.1"/>
    </source>
</evidence>
<proteinExistence type="predicted"/>
<sequence>MSSKNIASIKLRTQTTSDVHLLTNRIPPSPIQVIQRSTSSLLFLPLELIHQIVIHYYRSLPPITISRENQNSPLHAKTPLALSSPHFSRLVPSWLYYPNATFHFHDPNIMTSFAGLHNRRQDVRNVRISSAFAGFGRAKVNARVDWVFRLLEAFTALEEVLFVFGDAYESEEVRSHCVVENALRVWWECVVDAVREGIAMRGQERRGKKAMLVLGVEFMDFKWNEKICSGN</sequence>
<dbReference type="OrthoDB" id="3563509at2759"/>
<protein>
    <submittedName>
        <fullName evidence="1">Uncharacterized protein</fullName>
    </submittedName>
</protein>
<keyword evidence="2" id="KW-1185">Reference proteome</keyword>
<gene>
    <name evidence="1" type="ORF">RAG0_00818</name>
</gene>
<evidence type="ECO:0000313" key="2">
    <source>
        <dbReference type="Proteomes" id="UP000178912"/>
    </source>
</evidence>
<dbReference type="AlphaFoldDB" id="A0A1E1JU41"/>